<dbReference type="HOGENOM" id="CLU_390910_0_0_1"/>
<dbReference type="Gene3D" id="1.10.533.10">
    <property type="entry name" value="Death Domain, Fas"/>
    <property type="match status" value="2"/>
</dbReference>
<dbReference type="OrthoDB" id="10622443at2759"/>
<dbReference type="SUPFAM" id="SSF47986">
    <property type="entry name" value="DEATH domain"/>
    <property type="match status" value="2"/>
</dbReference>
<feature type="compositionally biased region" description="Acidic residues" evidence="2">
    <location>
        <begin position="620"/>
        <end position="657"/>
    </location>
</feature>
<keyword evidence="7" id="KW-1185">Reference proteome</keyword>
<keyword evidence="1" id="KW-0175">Coiled coil</keyword>
<dbReference type="EnsemblMetazoa" id="CapteT222838">
    <property type="protein sequence ID" value="CapteP222838"/>
    <property type="gene ID" value="CapteG222838"/>
</dbReference>
<evidence type="ECO:0000313" key="6">
    <source>
        <dbReference type="EnsemblMetazoa" id="CapteP222838"/>
    </source>
</evidence>
<accession>R7T6R1</accession>
<dbReference type="PROSITE" id="PS50209">
    <property type="entry name" value="CARD"/>
    <property type="match status" value="1"/>
</dbReference>
<dbReference type="Pfam" id="PF00531">
    <property type="entry name" value="Death"/>
    <property type="match status" value="1"/>
</dbReference>
<dbReference type="InterPro" id="IPR000488">
    <property type="entry name" value="Death_dom"/>
</dbReference>
<proteinExistence type="predicted"/>
<dbReference type="EMBL" id="KB312525">
    <property type="protein sequence ID" value="ELT87060.1"/>
    <property type="molecule type" value="Genomic_DNA"/>
</dbReference>
<feature type="coiled-coil region" evidence="1">
    <location>
        <begin position="319"/>
        <end position="353"/>
    </location>
</feature>
<feature type="compositionally biased region" description="Low complexity" evidence="2">
    <location>
        <begin position="683"/>
        <end position="696"/>
    </location>
</feature>
<evidence type="ECO:0000256" key="2">
    <source>
        <dbReference type="SAM" id="MobiDB-lite"/>
    </source>
</evidence>
<dbReference type="EMBL" id="AMQN01003691">
    <property type="status" value="NOT_ANNOTATED_CDS"/>
    <property type="molecule type" value="Genomic_DNA"/>
</dbReference>
<feature type="coiled-coil region" evidence="1">
    <location>
        <begin position="152"/>
        <end position="207"/>
    </location>
</feature>
<dbReference type="GO" id="GO:0042981">
    <property type="term" value="P:regulation of apoptotic process"/>
    <property type="evidence" value="ECO:0007669"/>
    <property type="project" value="InterPro"/>
</dbReference>
<feature type="region of interest" description="Disordered" evidence="2">
    <location>
        <begin position="620"/>
        <end position="706"/>
    </location>
</feature>
<dbReference type="CDD" id="cd01670">
    <property type="entry name" value="Death"/>
    <property type="match status" value="1"/>
</dbReference>
<dbReference type="InterPro" id="IPR001315">
    <property type="entry name" value="CARD"/>
</dbReference>
<dbReference type="AlphaFoldDB" id="R7T6R1"/>
<evidence type="ECO:0000256" key="1">
    <source>
        <dbReference type="SAM" id="Coils"/>
    </source>
</evidence>
<reference evidence="5 7" key="2">
    <citation type="journal article" date="2013" name="Nature">
        <title>Insights into bilaterian evolution from three spiralian genomes.</title>
        <authorList>
            <person name="Simakov O."/>
            <person name="Marletaz F."/>
            <person name="Cho S.J."/>
            <person name="Edsinger-Gonzales E."/>
            <person name="Havlak P."/>
            <person name="Hellsten U."/>
            <person name="Kuo D.H."/>
            <person name="Larsson T."/>
            <person name="Lv J."/>
            <person name="Arendt D."/>
            <person name="Savage R."/>
            <person name="Osoegawa K."/>
            <person name="de Jong P."/>
            <person name="Grimwood J."/>
            <person name="Chapman J.A."/>
            <person name="Shapiro H."/>
            <person name="Aerts A."/>
            <person name="Otillar R.P."/>
            <person name="Terry A.Y."/>
            <person name="Boore J.L."/>
            <person name="Grigoriev I.V."/>
            <person name="Lindberg D.R."/>
            <person name="Seaver E.C."/>
            <person name="Weisblat D.A."/>
            <person name="Putnam N.H."/>
            <person name="Rokhsar D.S."/>
        </authorList>
    </citation>
    <scope>NUCLEOTIDE SEQUENCE</scope>
    <source>
        <strain evidence="5 7">I ESC-2004</strain>
    </source>
</reference>
<evidence type="ECO:0000259" key="4">
    <source>
        <dbReference type="PROSITE" id="PS50209"/>
    </source>
</evidence>
<evidence type="ECO:0000313" key="5">
    <source>
        <dbReference type="EMBL" id="ELT87060.1"/>
    </source>
</evidence>
<dbReference type="OMA" id="HVFIADF"/>
<gene>
    <name evidence="5" type="ORF">CAPTEDRAFT_222838</name>
</gene>
<dbReference type="Proteomes" id="UP000014760">
    <property type="component" value="Unassembled WGS sequence"/>
</dbReference>
<name>R7T6R1_CAPTE</name>
<reference evidence="6" key="3">
    <citation type="submission" date="2015-06" db="UniProtKB">
        <authorList>
            <consortium name="EnsemblMetazoa"/>
        </authorList>
    </citation>
    <scope>IDENTIFICATION</scope>
</reference>
<feature type="compositionally biased region" description="Basic and acidic residues" evidence="2">
    <location>
        <begin position="488"/>
        <end position="511"/>
    </location>
</feature>
<protein>
    <recommendedName>
        <fullName evidence="8">Death domain-containing protein</fullName>
    </recommendedName>
</protein>
<feature type="domain" description="CARD" evidence="4">
    <location>
        <begin position="1"/>
        <end position="91"/>
    </location>
</feature>
<dbReference type="InterPro" id="IPR011029">
    <property type="entry name" value="DEATH-like_dom_sf"/>
</dbReference>
<evidence type="ECO:0000313" key="7">
    <source>
        <dbReference type="Proteomes" id="UP000014760"/>
    </source>
</evidence>
<feature type="compositionally biased region" description="Basic residues" evidence="2">
    <location>
        <begin position="663"/>
        <end position="680"/>
    </location>
</feature>
<feature type="domain" description="Death" evidence="3">
    <location>
        <begin position="527"/>
        <end position="610"/>
    </location>
</feature>
<feature type="region of interest" description="Disordered" evidence="2">
    <location>
        <begin position="488"/>
        <end position="513"/>
    </location>
</feature>
<reference evidence="7" key="1">
    <citation type="submission" date="2012-12" db="EMBL/GenBank/DDBJ databases">
        <authorList>
            <person name="Hellsten U."/>
            <person name="Grimwood J."/>
            <person name="Chapman J.A."/>
            <person name="Shapiro H."/>
            <person name="Aerts A."/>
            <person name="Otillar R.P."/>
            <person name="Terry A.Y."/>
            <person name="Boore J.L."/>
            <person name="Simakov O."/>
            <person name="Marletaz F."/>
            <person name="Cho S.-J."/>
            <person name="Edsinger-Gonzales E."/>
            <person name="Havlak P."/>
            <person name="Kuo D.-H."/>
            <person name="Larsson T."/>
            <person name="Lv J."/>
            <person name="Arendt D."/>
            <person name="Savage R."/>
            <person name="Osoegawa K."/>
            <person name="de Jong P."/>
            <person name="Lindberg D.R."/>
            <person name="Seaver E.C."/>
            <person name="Weisblat D.A."/>
            <person name="Putnam N.H."/>
            <person name="Grigoriev I.V."/>
            <person name="Rokhsar D.S."/>
        </authorList>
    </citation>
    <scope>NUCLEOTIDE SEQUENCE</scope>
    <source>
        <strain evidence="7">I ESC-2004</strain>
    </source>
</reference>
<organism evidence="5">
    <name type="scientific">Capitella teleta</name>
    <name type="common">Polychaete worm</name>
    <dbReference type="NCBI Taxonomy" id="283909"/>
    <lineage>
        <taxon>Eukaryota</taxon>
        <taxon>Metazoa</taxon>
        <taxon>Spiralia</taxon>
        <taxon>Lophotrochozoa</taxon>
        <taxon>Annelida</taxon>
        <taxon>Polychaeta</taxon>
        <taxon>Sedentaria</taxon>
        <taxon>Scolecida</taxon>
        <taxon>Capitellidae</taxon>
        <taxon>Capitella</taxon>
    </lineage>
</organism>
<evidence type="ECO:0000259" key="3">
    <source>
        <dbReference type="PROSITE" id="PS50017"/>
    </source>
</evidence>
<sequence>MDLKQQLIIWKRSSYLLDNIAMTRELVSGLVDNDLFNVPMMDDVQSHDFQVERTLKMLSLLGTRGENVYNKFLSILDETGHRKAANELRRVYRKTHFGEMLPPIFTYFLSISEFLRKYPHIANKLGEDEKHIVQTFIEGKLDIEYRKVQEGLKVAHNDNEQLLKVIENHKQEILELQQQERALQVSLKQANETISKLKHRVMEIENTCIECRSEVRRLKHFRMELEDTTLFISQKGKEYGIKKQENLIQRMPTQSNFTTGKALVLRLRLLLSQVNLMVNKLYYTQKEMEHLENEEKKLVVTIKMNTMDYETHKEAKKVLAETRKEKKLIAQQISEGENEMFRKEKEIQAIRTELFGIAATPDFGYGGEPDSLKNRMCLLLCGVRDKYKAEMRGIHDRYGQEIAGIRQQMRDMEKRFQQEFVKQKIKHRQKMMEVHKVEMLHKRMRNQINALTRYHAKNMNATQSVEQCRKVVREIIGDARKLKRIADEKDRKEEDLTEEEKEKLRLEEEKREKKKQIRKRKKWTALANERLMYVADRIGLQWRDLGKAMGITNNRMDMVEFEVVGRKPDQIAFMMLKTWRDEDGGKAEQLVLALKEMNRPDLALMVTPIHRIEVVKNEEYDEDTYDEMDDEDFEEKEESLVEMDDELKEDDDVEEDVQSVTAKPKKRKSNKGQKRRRKLGSRSSPSNNKSSPSNNKAAVPKLPRIA</sequence>
<dbReference type="PROSITE" id="PS50017">
    <property type="entry name" value="DEATH_DOMAIN"/>
    <property type="match status" value="1"/>
</dbReference>
<dbReference type="GO" id="GO:0007165">
    <property type="term" value="P:signal transduction"/>
    <property type="evidence" value="ECO:0007669"/>
    <property type="project" value="InterPro"/>
</dbReference>
<evidence type="ECO:0008006" key="8">
    <source>
        <dbReference type="Google" id="ProtNLM"/>
    </source>
</evidence>
<dbReference type="CDD" id="cd01671">
    <property type="entry name" value="CARD"/>
    <property type="match status" value="1"/>
</dbReference>